<name>E6PVP7_9ZZZZ</name>
<protein>
    <submittedName>
        <fullName evidence="1">Uncharacterized protein</fullName>
    </submittedName>
</protein>
<sequence>MKYLVLFVVVIVGLMLFKKGQQQRSVPGVRKPTKLPAPEPMHACRHCGVHVPQSRCVWKGDKPYCCSDHARLG</sequence>
<dbReference type="NCBIfam" id="NF041023">
    <property type="entry name" value="PP0621_fam"/>
    <property type="match status" value="1"/>
</dbReference>
<reference evidence="1" key="1">
    <citation type="submission" date="2009-10" db="EMBL/GenBank/DDBJ databases">
        <title>Diversity of trophic interactions inside an arsenic-rich microbial ecosystem.</title>
        <authorList>
            <person name="Bertin P.N."/>
            <person name="Heinrich-Salmeron A."/>
            <person name="Pelletier E."/>
            <person name="Goulhen-Chollet F."/>
            <person name="Arsene-Ploetze F."/>
            <person name="Gallien S."/>
            <person name="Calteau A."/>
            <person name="Vallenet D."/>
            <person name="Casiot C."/>
            <person name="Chane-Woon-Ming B."/>
            <person name="Giloteaux L."/>
            <person name="Barakat M."/>
            <person name="Bonnefoy V."/>
            <person name="Bruneel O."/>
            <person name="Chandler M."/>
            <person name="Cleiss J."/>
            <person name="Duran R."/>
            <person name="Elbaz-Poulichet F."/>
            <person name="Fonknechten N."/>
            <person name="Lauga B."/>
            <person name="Mornico D."/>
            <person name="Ortet P."/>
            <person name="Schaeffer C."/>
            <person name="Siguier P."/>
            <person name="Alexander Thil Smith A."/>
            <person name="Van Dorsselaer A."/>
            <person name="Weissenbach J."/>
            <person name="Medigue C."/>
            <person name="Le Paslier D."/>
        </authorList>
    </citation>
    <scope>NUCLEOTIDE SEQUENCE</scope>
</reference>
<comment type="caution">
    <text evidence="1">The sequence shown here is derived from an EMBL/GenBank/DDBJ whole genome shotgun (WGS) entry which is preliminary data.</text>
</comment>
<organism evidence="1">
    <name type="scientific">mine drainage metagenome</name>
    <dbReference type="NCBI Taxonomy" id="410659"/>
    <lineage>
        <taxon>unclassified sequences</taxon>
        <taxon>metagenomes</taxon>
        <taxon>ecological metagenomes</taxon>
    </lineage>
</organism>
<accession>E6PVP7</accession>
<dbReference type="InterPro" id="IPR049708">
    <property type="entry name" value="PP0621-like"/>
</dbReference>
<evidence type="ECO:0000313" key="1">
    <source>
        <dbReference type="EMBL" id="CBH99004.1"/>
    </source>
</evidence>
<dbReference type="EMBL" id="CABM01000065">
    <property type="protein sequence ID" value="CBH99004.1"/>
    <property type="molecule type" value="Genomic_DNA"/>
</dbReference>
<dbReference type="AlphaFoldDB" id="E6PVP7"/>
<gene>
    <name evidence="1" type="ORF">CARN2_0178</name>
</gene>
<proteinExistence type="predicted"/>